<gene>
    <name evidence="2" type="ORF">S01H1_10406</name>
</gene>
<accession>X0RRL5</accession>
<comment type="caution">
    <text evidence="2">The sequence shown here is derived from an EMBL/GenBank/DDBJ whole genome shotgun (WGS) entry which is preliminary data.</text>
</comment>
<feature type="transmembrane region" description="Helical" evidence="1">
    <location>
        <begin position="94"/>
        <end position="114"/>
    </location>
</feature>
<keyword evidence="1" id="KW-1133">Transmembrane helix</keyword>
<organism evidence="2">
    <name type="scientific">marine sediment metagenome</name>
    <dbReference type="NCBI Taxonomy" id="412755"/>
    <lineage>
        <taxon>unclassified sequences</taxon>
        <taxon>metagenomes</taxon>
        <taxon>ecological metagenomes</taxon>
    </lineage>
</organism>
<feature type="transmembrane region" description="Helical" evidence="1">
    <location>
        <begin position="60"/>
        <end position="79"/>
    </location>
</feature>
<feature type="transmembrane region" description="Helical" evidence="1">
    <location>
        <begin position="156"/>
        <end position="173"/>
    </location>
</feature>
<feature type="transmembrane region" description="Helical" evidence="1">
    <location>
        <begin position="130"/>
        <end position="150"/>
    </location>
</feature>
<name>X0RRL5_9ZZZZ</name>
<feature type="transmembrane region" description="Helical" evidence="1">
    <location>
        <begin position="185"/>
        <end position="207"/>
    </location>
</feature>
<keyword evidence="1" id="KW-0812">Transmembrane</keyword>
<dbReference type="AlphaFoldDB" id="X0RRL5"/>
<evidence type="ECO:0000313" key="2">
    <source>
        <dbReference type="EMBL" id="GAF71418.1"/>
    </source>
</evidence>
<dbReference type="EMBL" id="BARS01005310">
    <property type="protein sequence ID" value="GAF71418.1"/>
    <property type="molecule type" value="Genomic_DNA"/>
</dbReference>
<keyword evidence="1" id="KW-0472">Membrane</keyword>
<reference evidence="2" key="1">
    <citation type="journal article" date="2014" name="Front. Microbiol.">
        <title>High frequency of phylogenetically diverse reductive dehalogenase-homologous genes in deep subseafloor sedimentary metagenomes.</title>
        <authorList>
            <person name="Kawai M."/>
            <person name="Futagami T."/>
            <person name="Toyoda A."/>
            <person name="Takaki Y."/>
            <person name="Nishi S."/>
            <person name="Hori S."/>
            <person name="Arai W."/>
            <person name="Tsubouchi T."/>
            <person name="Morono Y."/>
            <person name="Uchiyama I."/>
            <person name="Ito T."/>
            <person name="Fujiyama A."/>
            <person name="Inagaki F."/>
            <person name="Takami H."/>
        </authorList>
    </citation>
    <scope>NUCLEOTIDE SEQUENCE</scope>
    <source>
        <strain evidence="2">Expedition CK06-06</strain>
    </source>
</reference>
<proteinExistence type="predicted"/>
<protein>
    <submittedName>
        <fullName evidence="2">Uncharacterized protein</fullName>
    </submittedName>
</protein>
<evidence type="ECO:0000256" key="1">
    <source>
        <dbReference type="SAM" id="Phobius"/>
    </source>
</evidence>
<feature type="transmembrane region" description="Helical" evidence="1">
    <location>
        <begin position="32"/>
        <end position="48"/>
    </location>
</feature>
<sequence length="214" mass="23593">MLRITKLSFLFVALIVVSLTTAAVSRVFAAFLVPVISACTVLTALIVWKSGEFSRKDLPLFLLVAGFVVFTEGAVMNLLTETFIQDNVLFFNEVLSHIFLFAGIITIIAGVMLFSELKKGKASRKESVKFIDYYVIGFLAAFFGGVFAFASIEGNVVLAGGFILTVIWLLLGLKVRREFFGRNHLFMLFLTISTGAYVAIAMSYLLASRLFPLT</sequence>